<comment type="caution">
    <text evidence="2">The sequence shown here is derived from an EMBL/GenBank/DDBJ whole genome shotgun (WGS) entry which is preliminary data.</text>
</comment>
<dbReference type="PANTHER" id="PTHR36566">
    <property type="entry name" value="NICKEL INSERTION PROTEIN-RELATED"/>
    <property type="match status" value="1"/>
</dbReference>
<protein>
    <submittedName>
        <fullName evidence="2">Nickel insertion protein</fullName>
        <ecNumber evidence="2">4.99.1.12</ecNumber>
    </submittedName>
</protein>
<dbReference type="InterPro" id="IPR002822">
    <property type="entry name" value="Ni_insertion"/>
</dbReference>
<accession>A0ABU5C457</accession>
<reference evidence="2 3" key="1">
    <citation type="submission" date="2023-10" db="EMBL/GenBank/DDBJ databases">
        <title>Virgibacillus halophilus 5B73C genome.</title>
        <authorList>
            <person name="Miliotis G."/>
            <person name="Sengupta P."/>
            <person name="Hameed A."/>
            <person name="Chuvochina M."/>
            <person name="Mcdonagh F."/>
            <person name="Simpson A.C."/>
            <person name="Singh N.K."/>
            <person name="Rekha P.D."/>
            <person name="Raman K."/>
            <person name="Hugenholtz P."/>
            <person name="Venkateswaran K."/>
        </authorList>
    </citation>
    <scope>NUCLEOTIDE SEQUENCE [LARGE SCALE GENOMIC DNA]</scope>
    <source>
        <strain evidence="2 3">5B73C</strain>
    </source>
</reference>
<dbReference type="EC" id="4.99.1.12" evidence="2"/>
<evidence type="ECO:0000313" key="3">
    <source>
        <dbReference type="Proteomes" id="UP001281447"/>
    </source>
</evidence>
<gene>
    <name evidence="2" type="primary">larC</name>
    <name evidence="2" type="ORF">RWE15_05960</name>
</gene>
<evidence type="ECO:0000256" key="1">
    <source>
        <dbReference type="ARBA" id="ARBA00022596"/>
    </source>
</evidence>
<keyword evidence="3" id="KW-1185">Reference proteome</keyword>
<organism evidence="2 3">
    <name type="scientific">Tigheibacillus halophilus</name>
    <dbReference type="NCBI Taxonomy" id="361280"/>
    <lineage>
        <taxon>Bacteria</taxon>
        <taxon>Bacillati</taxon>
        <taxon>Bacillota</taxon>
        <taxon>Bacilli</taxon>
        <taxon>Bacillales</taxon>
        <taxon>Bacillaceae</taxon>
        <taxon>Tigheibacillus</taxon>
    </lineage>
</organism>
<name>A0ABU5C457_9BACI</name>
<dbReference type="Pfam" id="PF01969">
    <property type="entry name" value="Ni_insertion"/>
    <property type="match status" value="1"/>
</dbReference>
<sequence>MKTLYLDCFSGISGDMMIGALLDAGGDFEHLKTELRKLAITDEYELNMKKSS</sequence>
<proteinExistence type="predicted"/>
<evidence type="ECO:0000313" key="2">
    <source>
        <dbReference type="EMBL" id="MDY0394107.1"/>
    </source>
</evidence>
<keyword evidence="1" id="KW-0533">Nickel</keyword>
<dbReference type="GO" id="GO:0016829">
    <property type="term" value="F:lyase activity"/>
    <property type="evidence" value="ECO:0007669"/>
    <property type="project" value="UniProtKB-KW"/>
</dbReference>
<dbReference type="PANTHER" id="PTHR36566:SF1">
    <property type="entry name" value="PYRIDINIUM-3,5-BISTHIOCARBOXYLIC ACID MONONUCLEOTIDE NICKEL INSERTION PROTEIN"/>
    <property type="match status" value="1"/>
</dbReference>
<dbReference type="Proteomes" id="UP001281447">
    <property type="component" value="Unassembled WGS sequence"/>
</dbReference>
<keyword evidence="2" id="KW-0456">Lyase</keyword>
<dbReference type="EMBL" id="JAWDIP010000003">
    <property type="protein sequence ID" value="MDY0394107.1"/>
    <property type="molecule type" value="Genomic_DNA"/>
</dbReference>